<evidence type="ECO:0000313" key="2">
    <source>
        <dbReference type="Proteomes" id="UP000092445"/>
    </source>
</evidence>
<protein>
    <submittedName>
        <fullName evidence="1">Uncharacterized protein</fullName>
    </submittedName>
</protein>
<name>A0A1A9ZBR8_GLOPL</name>
<organism evidence="1 2">
    <name type="scientific">Glossina pallidipes</name>
    <name type="common">Tsetse fly</name>
    <dbReference type="NCBI Taxonomy" id="7398"/>
    <lineage>
        <taxon>Eukaryota</taxon>
        <taxon>Metazoa</taxon>
        <taxon>Ecdysozoa</taxon>
        <taxon>Arthropoda</taxon>
        <taxon>Hexapoda</taxon>
        <taxon>Insecta</taxon>
        <taxon>Pterygota</taxon>
        <taxon>Neoptera</taxon>
        <taxon>Endopterygota</taxon>
        <taxon>Diptera</taxon>
        <taxon>Brachycera</taxon>
        <taxon>Muscomorpha</taxon>
        <taxon>Hippoboscoidea</taxon>
        <taxon>Glossinidae</taxon>
        <taxon>Glossina</taxon>
    </lineage>
</organism>
<dbReference type="EnsemblMetazoa" id="GPAI009838-RA">
    <property type="protein sequence ID" value="GPAI009838-PA"/>
    <property type="gene ID" value="GPAI009838"/>
</dbReference>
<proteinExistence type="predicted"/>
<evidence type="ECO:0000313" key="1">
    <source>
        <dbReference type="EnsemblMetazoa" id="GPAI009838-PA"/>
    </source>
</evidence>
<dbReference type="AlphaFoldDB" id="A0A1A9ZBR8"/>
<sequence>MNPQSCIDTQMNHKLSMQQDREPLDHFRCQHRPIYTIGEGTKPNQPNIIEFCDVVEDSIANSPEIHLADATDSRNILCLADSLQFRKNGKQSELMK</sequence>
<accession>A0A1A9ZBR8</accession>
<keyword evidence="2" id="KW-1185">Reference proteome</keyword>
<dbReference type="STRING" id="7398.A0A1A9ZBR8"/>
<reference evidence="1" key="2">
    <citation type="submission" date="2020-05" db="UniProtKB">
        <authorList>
            <consortium name="EnsemblMetazoa"/>
        </authorList>
    </citation>
    <scope>IDENTIFICATION</scope>
    <source>
        <strain evidence="1">IAEA</strain>
    </source>
</reference>
<reference evidence="2" key="1">
    <citation type="submission" date="2014-03" db="EMBL/GenBank/DDBJ databases">
        <authorList>
            <person name="Aksoy S."/>
            <person name="Warren W."/>
            <person name="Wilson R.K."/>
        </authorList>
    </citation>
    <scope>NUCLEOTIDE SEQUENCE [LARGE SCALE GENOMIC DNA]</scope>
    <source>
        <strain evidence="2">IAEA</strain>
    </source>
</reference>
<dbReference type="VEuPathDB" id="VectorBase:GPAI009838"/>
<dbReference type="Proteomes" id="UP000092445">
    <property type="component" value="Unassembled WGS sequence"/>
</dbReference>